<comment type="caution">
    <text evidence="1">The sequence shown here is derived from an EMBL/GenBank/DDBJ whole genome shotgun (WGS) entry which is preliminary data.</text>
</comment>
<dbReference type="PANTHER" id="PTHR41930:SF1">
    <property type="entry name" value="DEPHOSPHO-COA KINASE"/>
    <property type="match status" value="1"/>
</dbReference>
<dbReference type="PANTHER" id="PTHR41930">
    <property type="entry name" value="UPF0200 PROTEIN MJ1399"/>
    <property type="match status" value="1"/>
</dbReference>
<organism evidence="1 3">
    <name type="scientific">Candidatus Iainarchaeum sp</name>
    <dbReference type="NCBI Taxonomy" id="3101447"/>
    <lineage>
        <taxon>Archaea</taxon>
        <taxon>Candidatus Iainarchaeota</taxon>
        <taxon>Candidatus Iainarchaeia</taxon>
        <taxon>Candidatus Iainarchaeales</taxon>
        <taxon>Candidatus Iainarchaeaceae</taxon>
        <taxon>Candidatus Iainarchaeum</taxon>
    </lineage>
</organism>
<dbReference type="Proteomes" id="UP000683213">
    <property type="component" value="Unassembled WGS sequence"/>
</dbReference>
<dbReference type="Proteomes" id="UP000577419">
    <property type="component" value="Unassembled WGS sequence"/>
</dbReference>
<dbReference type="AlphaFoldDB" id="A0A7J4IZT3"/>
<proteinExistence type="predicted"/>
<evidence type="ECO:0000313" key="2">
    <source>
        <dbReference type="EMBL" id="MBS3059759.1"/>
    </source>
</evidence>
<reference evidence="2" key="2">
    <citation type="submission" date="2021-03" db="EMBL/GenBank/DDBJ databases">
        <authorList>
            <person name="Jaffe A."/>
        </authorList>
    </citation>
    <scope>NUCLEOTIDE SEQUENCE</scope>
    <source>
        <strain evidence="2">RIFCSPHIGHO2_01_FULL_GW2011_AR10_43_9</strain>
    </source>
</reference>
<dbReference type="InterPro" id="IPR027417">
    <property type="entry name" value="P-loop_NTPase"/>
</dbReference>
<name>A0A7J4IZT3_9ARCH</name>
<reference evidence="1" key="1">
    <citation type="journal article" date="2020" name="bioRxiv">
        <title>A rank-normalized archaeal taxonomy based on genome phylogeny resolves widespread incomplete and uneven classifications.</title>
        <authorList>
            <person name="Rinke C."/>
            <person name="Chuvochina M."/>
            <person name="Mussig A.J."/>
            <person name="Chaumeil P.-A."/>
            <person name="Waite D.W."/>
            <person name="Whitman W.B."/>
            <person name="Parks D.H."/>
            <person name="Hugenholtz P."/>
        </authorList>
    </citation>
    <scope>NUCLEOTIDE SEQUENCE</scope>
    <source>
        <strain evidence="1">UBA10011</strain>
    </source>
</reference>
<dbReference type="SUPFAM" id="SSF52540">
    <property type="entry name" value="P-loop containing nucleoside triphosphate hydrolases"/>
    <property type="match status" value="1"/>
</dbReference>
<gene>
    <name evidence="1" type="ORF">HA237_03895</name>
    <name evidence="2" type="ORF">J4224_05050</name>
</gene>
<protein>
    <submittedName>
        <fullName evidence="1">AAA family ATPase</fullName>
    </submittedName>
</protein>
<reference evidence="2" key="3">
    <citation type="submission" date="2021-05" db="EMBL/GenBank/DDBJ databases">
        <title>Protein family content uncovers lineage relationships and bacterial pathway maintenance mechanisms in DPANN archaea.</title>
        <authorList>
            <person name="Castelle C.J."/>
            <person name="Meheust R."/>
            <person name="Jaffe A.L."/>
            <person name="Seitz K."/>
            <person name="Gong X."/>
            <person name="Baker B.J."/>
            <person name="Banfield J.F."/>
        </authorList>
    </citation>
    <scope>NUCLEOTIDE SEQUENCE</scope>
    <source>
        <strain evidence="2">RIFCSPHIGHO2_01_FULL_GW2011_AR10_43_9</strain>
    </source>
</reference>
<dbReference type="EMBL" id="JAGVWF010000076">
    <property type="protein sequence ID" value="MBS3059759.1"/>
    <property type="molecule type" value="Genomic_DNA"/>
</dbReference>
<dbReference type="Pfam" id="PF13238">
    <property type="entry name" value="AAA_18"/>
    <property type="match status" value="1"/>
</dbReference>
<dbReference type="EMBL" id="DUFG01000018">
    <property type="protein sequence ID" value="HIH08486.1"/>
    <property type="molecule type" value="Genomic_DNA"/>
</dbReference>
<evidence type="ECO:0000313" key="1">
    <source>
        <dbReference type="EMBL" id="HIH08486.1"/>
    </source>
</evidence>
<sequence length="174" mass="19868">MAVLIVVGLARSGKDSVADYLAERHGFSKYVLSDVLAEELERRNEIASKENMNLLGDELRAKHGMAVIAERLLKKIREKGNLAIVGPRSIEEILAIRKKFPEAKIIEVRAAPEKRFERRSPLDPVEEKKFFERDSNDLEKKGLRKVLNKKDFLIENRGDLKGLHLKIESLVQNI</sequence>
<accession>A0A7J4IZT3</accession>
<dbReference type="Gene3D" id="3.40.50.300">
    <property type="entry name" value="P-loop containing nucleotide triphosphate hydrolases"/>
    <property type="match status" value="1"/>
</dbReference>
<evidence type="ECO:0000313" key="3">
    <source>
        <dbReference type="Proteomes" id="UP000577419"/>
    </source>
</evidence>